<evidence type="ECO:0000256" key="1">
    <source>
        <dbReference type="SAM" id="MobiDB-lite"/>
    </source>
</evidence>
<gene>
    <name evidence="2" type="ORF">CXX69_01280</name>
</gene>
<feature type="region of interest" description="Disordered" evidence="1">
    <location>
        <begin position="724"/>
        <end position="798"/>
    </location>
</feature>
<feature type="compositionally biased region" description="Acidic residues" evidence="1">
    <location>
        <begin position="750"/>
        <end position="786"/>
    </location>
</feature>
<proteinExistence type="predicted"/>
<reference evidence="2 3" key="1">
    <citation type="journal article" date="2015" name="Nat. Commun.">
        <title>Genomic and transcriptomic evidence for scavenging of diverse organic compounds by widespread deep-sea archaea.</title>
        <authorList>
            <person name="Li M."/>
            <person name="Baker B.J."/>
            <person name="Anantharaman K."/>
            <person name="Jain S."/>
            <person name="Breier J.A."/>
            <person name="Dick G.J."/>
        </authorList>
    </citation>
    <scope>NUCLEOTIDE SEQUENCE [LARGE SCALE GENOMIC DNA]</scope>
    <source>
        <strain evidence="2">Cayman_51_deep</strain>
    </source>
</reference>
<feature type="region of interest" description="Disordered" evidence="1">
    <location>
        <begin position="1"/>
        <end position="97"/>
    </location>
</feature>
<sequence>MELEDREISGEPDEEPGEAPSPPPGFDAPSPTPSGPDSPPPPPPGLDVPDEESEEPASLQDSLAALSGAGDSQEADEIDWAEPESSVDSLDSEEDSPIADALSKAVVAPASSPHLRSAREVDAIPGDKLHATLSEVETSTLNPDGSIRRQTIEGELILRNASKKHRAWDIEVLLSSTSATDIGGRSISVRELEATEDTVIPYSASGPRMLVLKESIDTNPERDQEDSLSLVFSEEQQEIELQLEVENISPGPLLEVEVSRTFPDNFHIPDGPEYSVGDSYISWEIGRLNVGESRVLALSPRVTTGGVDKISAGVASANYTAEATVSRADFDRVSGSTLHMMRVDKVEDDRPGIWHCKSVFENRSSFVVTLSGVTVWQSGRENPILDISDLRQDVPPEGSWSSMEKRVEADSPSFTHEFRSSILPRVAVESRGSIDLKEQKLTVLDAVLLKQYDKSRIKSFVPSDIEATISIENNGSAPINVMRLLDDVPGIFDPPSQDDVSIEIGGTDLNEEQYLIEVINGIQLEERMISPDSEGHGLRITVGTSAPLGLQPGKTMVIRYPLHAPDPSPANELLAAPIRADFGSEKFGPVATRVVERPPQMRVVHRRRNVSTGKEVFPAGNAGRYEVLLMFENNSDSALDDLALHDVVPGTFSIEDSTVRSSIDGERDVRMKKEAAPEGTHTEWKIGRIERGERIEVTYEIQGDPESEYKVSDAQDFHGATFGAEVDEEPNLPEWVDPERVPELPRQPEPESEPEEPEPEGEEPQEEESQEGEPEPQEEEPEEEEAAGAPGGEVCPICGSEAEIGASVCVVCSYSL</sequence>
<accession>A0A2V3HSZ7</accession>
<organism evidence="2 3">
    <name type="scientific">Candidatus Thalassarchaeum betae</name>
    <dbReference type="NCBI Taxonomy" id="2599289"/>
    <lineage>
        <taxon>Archaea</taxon>
        <taxon>Methanobacteriati</taxon>
        <taxon>Thermoplasmatota</taxon>
        <taxon>Candidatus Poseidoniia</taxon>
        <taxon>Candidatus Poseidoniales</taxon>
        <taxon>Candidatus Thalassarchaeaceae</taxon>
        <taxon>Candidatus Thalassarchaeum</taxon>
    </lineage>
</organism>
<comment type="caution">
    <text evidence="2">The sequence shown here is derived from an EMBL/GenBank/DDBJ whole genome shotgun (WGS) entry which is preliminary data.</text>
</comment>
<feature type="compositionally biased region" description="Acidic residues" evidence="1">
    <location>
        <begin position="1"/>
        <end position="17"/>
    </location>
</feature>
<evidence type="ECO:0000313" key="3">
    <source>
        <dbReference type="Proteomes" id="UP000248161"/>
    </source>
</evidence>
<dbReference type="AlphaFoldDB" id="A0A2V3HSZ7"/>
<evidence type="ECO:0000313" key="2">
    <source>
        <dbReference type="EMBL" id="PXF22240.1"/>
    </source>
</evidence>
<dbReference type="EMBL" id="PSPG01000002">
    <property type="protein sequence ID" value="PXF22240.1"/>
    <property type="molecule type" value="Genomic_DNA"/>
</dbReference>
<protein>
    <recommendedName>
        <fullName evidence="4">MHD domain-containing protein</fullName>
    </recommendedName>
</protein>
<dbReference type="Proteomes" id="UP000248161">
    <property type="component" value="Unassembled WGS sequence"/>
</dbReference>
<feature type="compositionally biased region" description="Acidic residues" evidence="1">
    <location>
        <begin position="73"/>
        <end position="82"/>
    </location>
</feature>
<evidence type="ECO:0008006" key="4">
    <source>
        <dbReference type="Google" id="ProtNLM"/>
    </source>
</evidence>
<feature type="compositionally biased region" description="Pro residues" evidence="1">
    <location>
        <begin position="19"/>
        <end position="46"/>
    </location>
</feature>
<name>A0A2V3HSZ7_9ARCH</name>
<feature type="compositionally biased region" description="Basic and acidic residues" evidence="1">
    <location>
        <begin position="737"/>
        <end position="749"/>
    </location>
</feature>